<evidence type="ECO:0000259" key="2">
    <source>
        <dbReference type="Pfam" id="PF14744"/>
    </source>
</evidence>
<proteinExistence type="predicted"/>
<dbReference type="GO" id="GO:0005768">
    <property type="term" value="C:endosome"/>
    <property type="evidence" value="ECO:0007669"/>
    <property type="project" value="TreeGrafter"/>
</dbReference>
<dbReference type="AlphaFoldDB" id="A0AAN5C405"/>
<dbReference type="Proteomes" id="UP001328107">
    <property type="component" value="Unassembled WGS sequence"/>
</dbReference>
<dbReference type="PANTHER" id="PTHR31409">
    <property type="entry name" value="WASH COMPLEX SUBUNIT 4"/>
    <property type="match status" value="1"/>
</dbReference>
<feature type="domain" description="WASH complex subunit 7 C-terminal" evidence="4">
    <location>
        <begin position="963"/>
        <end position="1028"/>
    </location>
</feature>
<dbReference type="PANTHER" id="PTHR31409:SF0">
    <property type="entry name" value="WASH COMPLEX SUBUNIT 4"/>
    <property type="match status" value="1"/>
</dbReference>
<dbReference type="Pfam" id="PF14744">
    <property type="entry name" value="WASH-7_mid"/>
    <property type="match status" value="1"/>
</dbReference>
<evidence type="ECO:0000313" key="6">
    <source>
        <dbReference type="Proteomes" id="UP001328107"/>
    </source>
</evidence>
<name>A0AAN5C405_9BILA</name>
<evidence type="ECO:0000259" key="3">
    <source>
        <dbReference type="Pfam" id="PF14745"/>
    </source>
</evidence>
<organism evidence="5 6">
    <name type="scientific">Pristionchus mayeri</name>
    <dbReference type="NCBI Taxonomy" id="1317129"/>
    <lineage>
        <taxon>Eukaryota</taxon>
        <taxon>Metazoa</taxon>
        <taxon>Ecdysozoa</taxon>
        <taxon>Nematoda</taxon>
        <taxon>Chromadorea</taxon>
        <taxon>Rhabditida</taxon>
        <taxon>Rhabditina</taxon>
        <taxon>Diplogasteromorpha</taxon>
        <taxon>Diplogasteroidea</taxon>
        <taxon>Neodiplogasteridae</taxon>
        <taxon>Pristionchus</taxon>
    </lineage>
</organism>
<dbReference type="Pfam" id="PF14746">
    <property type="entry name" value="WASH-7_C"/>
    <property type="match status" value="2"/>
</dbReference>
<feature type="domain" description="WASH complex subunit 7 C-terminal" evidence="4">
    <location>
        <begin position="1052"/>
        <end position="1139"/>
    </location>
</feature>
<evidence type="ECO:0000313" key="5">
    <source>
        <dbReference type="EMBL" id="GMR36288.1"/>
    </source>
</evidence>
<dbReference type="InterPro" id="IPR028282">
    <property type="entry name" value="WASH-7_central"/>
</dbReference>
<feature type="domain" description="WASH complex subunit 4 N-terminal" evidence="3">
    <location>
        <begin position="67"/>
        <end position="587"/>
    </location>
</feature>
<dbReference type="GO" id="GO:0071203">
    <property type="term" value="C:WASH complex"/>
    <property type="evidence" value="ECO:0007669"/>
    <property type="project" value="InterPro"/>
</dbReference>
<dbReference type="Pfam" id="PF14745">
    <property type="entry name" value="WASH-4_N"/>
    <property type="match status" value="1"/>
</dbReference>
<protein>
    <submittedName>
        <fullName evidence="5">Uncharacterized protein</fullName>
    </submittedName>
</protein>
<dbReference type="InterPro" id="IPR028191">
    <property type="entry name" value="WASH-4_N"/>
</dbReference>
<sequence>MDQTKRSRACEHELQRLMKLIEKIPSRDHKGTLATEEALIVFEDEVEPRYDMDSLCISALALNGGMKDDSSLIEKVICVLSTLCVEGEELVDEAAHRILPPLLLYGEEEDIDGEEATPSPSSSTLPECASLKTISAFLPFLLEVSLFLGRVSSVTRSLLMQIHAFHSLDPSDLLSASDRPLNRCWRLLGDLLSVLIQTDEVISSRPLLKQQWNSYAKSMETARHNPTQFDTTESALRPFVVAMQTIEAQIIAAQSFRNCYEQSFGVIDDDAGFAARMRAVIMEGYEQWERAAAVDVPDKRRLTALVALTAFHQLHFGGKDKKLVKTLWNSHKKIVVYHLVGDLLWSPCSFLLRECPLTNEVADKKTIAIVNNSLSTLYEQQSEALLEEAFALVGPSKEWVAAFRLDTWDNRSRDAAECLRMADVILRGARLADTQSRLLKTLLNSAARGEEMAMRRSAMERVLTVVQSIKLISKTFSDFWPVVVEVSQQACQQWRCHIISAIDHGRSVLREEGEKGIHSVEALNVAATVLLSSASRARLVVAAVSLDIAHHKKLRSLPEWPQLNSLLSRLETLSRPRRLIARVCDCSFLFFHRHLFRLYFGTLLEGRPPLEEITLTFLAITDCAVLVKRGTERRGENGEKKKKKKEKKEGVLRTFQREIWTALREEFLSGLCGEIENDLRVLSHKHLKVDERDKTPAEKHAFFTRLLKSTMTLRILDRSVSIREFVEEYLERTFYNLTAVSLHDAHTYTKMAMMAHFRYGLNPLDGRLPHSIVNQGLDVVNVMKALNTFTATYNYDLYHNLFVEKRSSSRTLHILSWEHISNSLRMHGMGVVNTSVNLAYQLLRKKLSIVNEFLDDEHVKAMLSGETKYFDENRKQLRKMYPVKRAERLKNAMCELGRVGGEEGETYFDRFRVTITQLGNALGFVRSMKAAADLVVSDALVYDREEEDTENRPSDSEDGTEMIKKLLKENRDQDARNRQYIEKLVRFFRDSFSSSSSFSHLSSMAILTPALTINYVEHMLSCRERSKRRAPLAPIGGGSSQAPSTVGGAESKELTYVDDGFVLGMTYLLTVINCWESFAALNWFRSVLERVDEERRRLDELTRNAEGGKTNNLKINQLDSYEKEFKLLWCSFQSARMFFAIDEEEKEKEMEDEEDE</sequence>
<accession>A0AAN5C405</accession>
<evidence type="ECO:0000259" key="4">
    <source>
        <dbReference type="Pfam" id="PF14746"/>
    </source>
</evidence>
<comment type="caution">
    <text evidence="5">The sequence shown here is derived from an EMBL/GenBank/DDBJ whole genome shotgun (WGS) entry which is preliminary data.</text>
</comment>
<keyword evidence="6" id="KW-1185">Reference proteome</keyword>
<keyword evidence="1" id="KW-0175">Coiled coil</keyword>
<reference evidence="6" key="1">
    <citation type="submission" date="2022-10" db="EMBL/GenBank/DDBJ databases">
        <title>Genome assembly of Pristionchus species.</title>
        <authorList>
            <person name="Yoshida K."/>
            <person name="Sommer R.J."/>
        </authorList>
    </citation>
    <scope>NUCLEOTIDE SEQUENCE [LARGE SCALE GENOMIC DNA]</scope>
    <source>
        <strain evidence="6">RS5460</strain>
    </source>
</reference>
<dbReference type="EMBL" id="BTRK01000002">
    <property type="protein sequence ID" value="GMR36288.1"/>
    <property type="molecule type" value="Genomic_DNA"/>
</dbReference>
<dbReference type="GO" id="GO:0007032">
    <property type="term" value="P:endosome organization"/>
    <property type="evidence" value="ECO:0007669"/>
    <property type="project" value="TreeGrafter"/>
</dbReference>
<evidence type="ECO:0000256" key="1">
    <source>
        <dbReference type="SAM" id="Coils"/>
    </source>
</evidence>
<feature type="domain" description="WASH complex subunit 7 central" evidence="2">
    <location>
        <begin position="588"/>
        <end position="943"/>
    </location>
</feature>
<feature type="coiled-coil region" evidence="1">
    <location>
        <begin position="1084"/>
        <end position="1111"/>
    </location>
</feature>
<dbReference type="InterPro" id="IPR027307">
    <property type="entry name" value="WASH7"/>
</dbReference>
<gene>
    <name evidence="5" type="ORF">PMAYCL1PPCAC_06483</name>
</gene>
<dbReference type="InterPro" id="IPR028283">
    <property type="entry name" value="WASH-7_C"/>
</dbReference>
<dbReference type="GO" id="GO:0016197">
    <property type="term" value="P:endosomal transport"/>
    <property type="evidence" value="ECO:0007669"/>
    <property type="project" value="TreeGrafter"/>
</dbReference>